<dbReference type="Proteomes" id="UP000676336">
    <property type="component" value="Unassembled WGS sequence"/>
</dbReference>
<accession>A0A8S2NUR1</accession>
<sequence length="194" mass="23125">MSLFVYYKIDPSTNIIQLFQLWKSSMDLVLTSWCRPWYAYYSSISETPSMDDIVQVMQSNESDNIQKSIEEYLILLQNRINQQHNILKDFVHLHHIDLVKTVNYQKHKLKDIIYEKPLFNQVSSYHPMKYNINQSINQITTMCKKQLKILEDFTVFELHILCHTLPKTFNDIPITIYQNLFGNGSNKIMQELKR</sequence>
<reference evidence="1" key="1">
    <citation type="submission" date="2021-02" db="EMBL/GenBank/DDBJ databases">
        <authorList>
            <person name="Nowell W R."/>
        </authorList>
    </citation>
    <scope>NUCLEOTIDE SEQUENCE</scope>
</reference>
<comment type="caution">
    <text evidence="1">The sequence shown here is derived from an EMBL/GenBank/DDBJ whole genome shotgun (WGS) entry which is preliminary data.</text>
</comment>
<protein>
    <submittedName>
        <fullName evidence="1">Uncharacterized protein</fullName>
    </submittedName>
</protein>
<gene>
    <name evidence="1" type="ORF">SMN809_LOCUS12972</name>
</gene>
<organism evidence="1 2">
    <name type="scientific">Rotaria magnacalcarata</name>
    <dbReference type="NCBI Taxonomy" id="392030"/>
    <lineage>
        <taxon>Eukaryota</taxon>
        <taxon>Metazoa</taxon>
        <taxon>Spiralia</taxon>
        <taxon>Gnathifera</taxon>
        <taxon>Rotifera</taxon>
        <taxon>Eurotatoria</taxon>
        <taxon>Bdelloidea</taxon>
        <taxon>Philodinida</taxon>
        <taxon>Philodinidae</taxon>
        <taxon>Rotaria</taxon>
    </lineage>
</organism>
<dbReference type="AlphaFoldDB" id="A0A8S2NUR1"/>
<evidence type="ECO:0000313" key="1">
    <source>
        <dbReference type="EMBL" id="CAF4020189.1"/>
    </source>
</evidence>
<proteinExistence type="predicted"/>
<name>A0A8S2NUR1_9BILA</name>
<dbReference type="EMBL" id="CAJOBI010005036">
    <property type="protein sequence ID" value="CAF4020189.1"/>
    <property type="molecule type" value="Genomic_DNA"/>
</dbReference>
<evidence type="ECO:0000313" key="2">
    <source>
        <dbReference type="Proteomes" id="UP000676336"/>
    </source>
</evidence>